<evidence type="ECO:0000256" key="7">
    <source>
        <dbReference type="ARBA" id="ARBA00022490"/>
    </source>
</evidence>
<name>A0A7K9HHR7_9PICI</name>
<evidence type="ECO:0000256" key="14">
    <source>
        <dbReference type="ARBA" id="ARBA00029916"/>
    </source>
</evidence>
<dbReference type="Pfam" id="PF00764">
    <property type="entry name" value="Arginosuc_synth"/>
    <property type="match status" value="1"/>
</dbReference>
<evidence type="ECO:0000256" key="9">
    <source>
        <dbReference type="ARBA" id="ARBA00022571"/>
    </source>
</evidence>
<dbReference type="InterPro" id="IPR014729">
    <property type="entry name" value="Rossmann-like_a/b/a_fold"/>
</dbReference>
<evidence type="ECO:0000256" key="13">
    <source>
        <dbReference type="ARBA" id="ARBA00022840"/>
    </source>
</evidence>
<evidence type="ECO:0000256" key="3">
    <source>
        <dbReference type="ARBA" id="ARBA00005154"/>
    </source>
</evidence>
<dbReference type="OrthoDB" id="1688907at2759"/>
<reference evidence="18 19" key="1">
    <citation type="submission" date="2019-09" db="EMBL/GenBank/DDBJ databases">
        <title>Bird 10,000 Genomes (B10K) Project - Family phase.</title>
        <authorList>
            <person name="Zhang G."/>
        </authorList>
    </citation>
    <scope>NUCLEOTIDE SEQUENCE [LARGE SCALE GENOMIC DNA]</scope>
    <source>
        <strain evidence="18">B10K-DU-001-16</strain>
        <tissue evidence="18">Muscle</tissue>
    </source>
</reference>
<dbReference type="PROSITE" id="PS00564">
    <property type="entry name" value="ARGININOSUCCIN_SYN_1"/>
    <property type="match status" value="1"/>
</dbReference>
<dbReference type="Gene3D" id="1.20.5.470">
    <property type="entry name" value="Single helix bin"/>
    <property type="match status" value="1"/>
</dbReference>
<evidence type="ECO:0000256" key="1">
    <source>
        <dbReference type="ARBA" id="ARBA00004514"/>
    </source>
</evidence>
<keyword evidence="19" id="KW-1185">Reference proteome</keyword>
<keyword evidence="6" id="KW-0835">Urea cycle</keyword>
<evidence type="ECO:0000256" key="5">
    <source>
        <dbReference type="ARBA" id="ARBA00014810"/>
    </source>
</evidence>
<comment type="catalytic activity">
    <reaction evidence="15">
        <text>L-citrulline + L-aspartate + ATP = 2-(N(omega)-L-arginino)succinate + AMP + diphosphate + H(+)</text>
        <dbReference type="Rhea" id="RHEA:10932"/>
        <dbReference type="ChEBI" id="CHEBI:15378"/>
        <dbReference type="ChEBI" id="CHEBI:29991"/>
        <dbReference type="ChEBI" id="CHEBI:30616"/>
        <dbReference type="ChEBI" id="CHEBI:33019"/>
        <dbReference type="ChEBI" id="CHEBI:57472"/>
        <dbReference type="ChEBI" id="CHEBI:57743"/>
        <dbReference type="ChEBI" id="CHEBI:456215"/>
        <dbReference type="EC" id="6.3.4.5"/>
    </reaction>
</comment>
<evidence type="ECO:0000256" key="12">
    <source>
        <dbReference type="ARBA" id="ARBA00022741"/>
    </source>
</evidence>
<feature type="non-terminal residue" evidence="18">
    <location>
        <position position="1"/>
    </location>
</feature>
<dbReference type="Pfam" id="PF20979">
    <property type="entry name" value="Arginosuc_syn_C"/>
    <property type="match status" value="1"/>
</dbReference>
<sequence>MAQPKGTVVLAYSGGLDTSCILVWLKEQGYDVIAYLANIGQKEDFEAARKKALALGAKKVYIEDIRQEFVEEFIWPAVQANAPYEDRYLLGTALARPCIARKLLATAQREGAQHIAHGATGKGNDQVRFELTCYALCPKIKVIAPWRLPEFYQRFPGRPELMEYAKEHGIPVPVTPQTPWSMDENLMHISYEAGILENPKVIDHRLPGSHGAGAVPSLCSLIGNFTAVVTSPDTPDVLEIEFKEGVPVKVTNVGDGTTHCTALELFIYLNDIAGKHGVGRIDIVENRFVGMKSRGIYETPAGTILHQAHLDIEAFTMDREVRRIKQGLAVKFSELVYNGFWHSPEGAFVRQCIRSSQQQVLGTVRLAVCKGQVYILAREAPGSLYNQELVSMNVQGDYEPADATGFININSLRLKEYHRLQSKGSLQQDE</sequence>
<dbReference type="InterPro" id="IPR048267">
    <property type="entry name" value="Arginosuc_syn_N"/>
</dbReference>
<protein>
    <recommendedName>
        <fullName evidence="5">Argininosuccinate synthase</fullName>
        <ecNumber evidence="4">6.3.4.5</ecNumber>
    </recommendedName>
    <alternativeName>
        <fullName evidence="14">Citrulline--aspartate ligase</fullName>
    </alternativeName>
</protein>
<evidence type="ECO:0000259" key="17">
    <source>
        <dbReference type="Pfam" id="PF20979"/>
    </source>
</evidence>
<evidence type="ECO:0000313" key="19">
    <source>
        <dbReference type="Proteomes" id="UP000534107"/>
    </source>
</evidence>
<keyword evidence="11" id="KW-0028">Amino-acid biosynthesis</keyword>
<dbReference type="PANTHER" id="PTHR11587">
    <property type="entry name" value="ARGININOSUCCINATE SYNTHASE"/>
    <property type="match status" value="1"/>
</dbReference>
<evidence type="ECO:0000256" key="11">
    <source>
        <dbReference type="ARBA" id="ARBA00022605"/>
    </source>
</evidence>
<dbReference type="NCBIfam" id="NF001770">
    <property type="entry name" value="PRK00509.1"/>
    <property type="match status" value="1"/>
</dbReference>
<dbReference type="GO" id="GO:0006526">
    <property type="term" value="P:L-arginine biosynthetic process"/>
    <property type="evidence" value="ECO:0007669"/>
    <property type="project" value="UniProtKB-UniPathway"/>
</dbReference>
<dbReference type="FunFam" id="3.90.1260.10:FF:000005">
    <property type="entry name" value="Argininosuccinate synthase 1"/>
    <property type="match status" value="1"/>
</dbReference>
<organism evidence="18 19">
    <name type="scientific">Bucco capensis</name>
    <name type="common">collared puffbird</name>
    <dbReference type="NCBI Taxonomy" id="135168"/>
    <lineage>
        <taxon>Eukaryota</taxon>
        <taxon>Metazoa</taxon>
        <taxon>Chordata</taxon>
        <taxon>Craniata</taxon>
        <taxon>Vertebrata</taxon>
        <taxon>Euteleostomi</taxon>
        <taxon>Archelosauria</taxon>
        <taxon>Archosauria</taxon>
        <taxon>Dinosauria</taxon>
        <taxon>Saurischia</taxon>
        <taxon>Theropoda</taxon>
        <taxon>Coelurosauria</taxon>
        <taxon>Aves</taxon>
        <taxon>Neognathae</taxon>
        <taxon>Neoaves</taxon>
        <taxon>Telluraves</taxon>
        <taxon>Coraciimorphae</taxon>
        <taxon>Piciformes</taxon>
        <taxon>Bucconidae</taxon>
        <taxon>Bucco</taxon>
    </lineage>
</organism>
<evidence type="ECO:0000256" key="2">
    <source>
        <dbReference type="ARBA" id="ARBA00004967"/>
    </source>
</evidence>
<accession>A0A7K9HHR7</accession>
<dbReference type="FunFam" id="1.20.5.470:FF:000003">
    <property type="entry name" value="Argininosuccinate synthase 1"/>
    <property type="match status" value="1"/>
</dbReference>
<feature type="non-terminal residue" evidence="18">
    <location>
        <position position="430"/>
    </location>
</feature>
<comment type="pathway">
    <text evidence="3">Nitrogen metabolism; urea cycle; (N(omega)-L-arginino)succinate from L-aspartate and L-citrulline: step 1/1.</text>
</comment>
<dbReference type="NCBIfam" id="TIGR00032">
    <property type="entry name" value="argG"/>
    <property type="match status" value="1"/>
</dbReference>
<dbReference type="Proteomes" id="UP000534107">
    <property type="component" value="Unassembled WGS sequence"/>
</dbReference>
<evidence type="ECO:0000256" key="6">
    <source>
        <dbReference type="ARBA" id="ARBA00022436"/>
    </source>
</evidence>
<dbReference type="InterPro" id="IPR024074">
    <property type="entry name" value="AS_cat/multimer_dom_body"/>
</dbReference>
<comment type="pathway">
    <text evidence="2">Amino-acid biosynthesis; L-arginine biosynthesis; L-arginine from L-ornithine and carbamoyl phosphate: step 2/3.</text>
</comment>
<dbReference type="SUPFAM" id="SSF69864">
    <property type="entry name" value="Argininosuccinate synthetase, C-terminal domain"/>
    <property type="match status" value="1"/>
</dbReference>
<gene>
    <name evidence="18" type="primary">Ass1</name>
    <name evidence="18" type="ORF">BUCCAP_R04680</name>
</gene>
<dbReference type="Gene3D" id="3.90.1260.10">
    <property type="entry name" value="Argininosuccinate synthetase, chain A, domain 2"/>
    <property type="match status" value="1"/>
</dbReference>
<evidence type="ECO:0000256" key="4">
    <source>
        <dbReference type="ARBA" id="ARBA00012286"/>
    </source>
</evidence>
<dbReference type="UniPathway" id="UPA00158">
    <property type="reaction ID" value="UER00272"/>
</dbReference>
<dbReference type="GO" id="GO:0004055">
    <property type="term" value="F:argininosuccinate synthase activity"/>
    <property type="evidence" value="ECO:0007669"/>
    <property type="project" value="UniProtKB-EC"/>
</dbReference>
<dbReference type="PANTHER" id="PTHR11587:SF2">
    <property type="entry name" value="ARGININOSUCCINATE SYNTHASE"/>
    <property type="match status" value="1"/>
</dbReference>
<dbReference type="InterPro" id="IPR018223">
    <property type="entry name" value="Arginosuc_synth_CS"/>
</dbReference>
<keyword evidence="12" id="KW-0547">Nucleotide-binding</keyword>
<feature type="domain" description="Arginosuccinate synthase C-terminal" evidence="17">
    <location>
        <begin position="180"/>
        <end position="417"/>
    </location>
</feature>
<keyword evidence="13" id="KW-0067">ATP-binding</keyword>
<dbReference type="FunFam" id="3.40.50.620:FF:000019">
    <property type="entry name" value="Argininosuccinate synthase"/>
    <property type="match status" value="1"/>
</dbReference>
<dbReference type="GO" id="GO:0000050">
    <property type="term" value="P:urea cycle"/>
    <property type="evidence" value="ECO:0007669"/>
    <property type="project" value="UniProtKB-UniPathway"/>
</dbReference>
<evidence type="ECO:0000313" key="18">
    <source>
        <dbReference type="EMBL" id="NXH12550.1"/>
    </source>
</evidence>
<dbReference type="HAMAP" id="MF_00005">
    <property type="entry name" value="Arg_succ_synth_type1"/>
    <property type="match status" value="1"/>
</dbReference>
<feature type="domain" description="Arginosuccinate synthase-like N-terminal" evidence="16">
    <location>
        <begin position="8"/>
        <end position="171"/>
    </location>
</feature>
<keyword evidence="10" id="KW-0436">Ligase</keyword>
<dbReference type="SUPFAM" id="SSF52402">
    <property type="entry name" value="Adenine nucleotide alpha hydrolases-like"/>
    <property type="match status" value="1"/>
</dbReference>
<dbReference type="InterPro" id="IPR001518">
    <property type="entry name" value="Arginosuc_synth"/>
</dbReference>
<dbReference type="GO" id="GO:0000053">
    <property type="term" value="P:argininosuccinate metabolic process"/>
    <property type="evidence" value="ECO:0007669"/>
    <property type="project" value="TreeGrafter"/>
</dbReference>
<keyword evidence="9" id="KW-0055">Arginine biosynthesis</keyword>
<evidence type="ECO:0000256" key="15">
    <source>
        <dbReference type="ARBA" id="ARBA00049077"/>
    </source>
</evidence>
<keyword evidence="7" id="KW-0963">Cytoplasm</keyword>
<dbReference type="PROSITE" id="PS00565">
    <property type="entry name" value="ARGININOSUCCIN_SYN_2"/>
    <property type="match status" value="1"/>
</dbReference>
<keyword evidence="8" id="KW-0597">Phosphoprotein</keyword>
<dbReference type="GO" id="GO:0005524">
    <property type="term" value="F:ATP binding"/>
    <property type="evidence" value="ECO:0007669"/>
    <property type="project" value="UniProtKB-KW"/>
</dbReference>
<evidence type="ECO:0000259" key="16">
    <source>
        <dbReference type="Pfam" id="PF00764"/>
    </source>
</evidence>
<comment type="subcellular location">
    <subcellularLocation>
        <location evidence="1">Cytoplasm</location>
        <location evidence="1">Cytosol</location>
    </subcellularLocation>
</comment>
<proteinExistence type="inferred from homology"/>
<dbReference type="EC" id="6.3.4.5" evidence="4"/>
<comment type="caution">
    <text evidence="18">The sequence shown here is derived from an EMBL/GenBank/DDBJ whole genome shotgun (WGS) entry which is preliminary data.</text>
</comment>
<dbReference type="Gene3D" id="3.40.50.620">
    <property type="entry name" value="HUPs"/>
    <property type="match status" value="1"/>
</dbReference>
<dbReference type="InterPro" id="IPR048268">
    <property type="entry name" value="Arginosuc_syn_C"/>
</dbReference>
<dbReference type="CDD" id="cd01999">
    <property type="entry name" value="ASS"/>
    <property type="match status" value="1"/>
</dbReference>
<dbReference type="InterPro" id="IPR023434">
    <property type="entry name" value="Arginosuc_synth_type_1_subfam"/>
</dbReference>
<evidence type="ECO:0000256" key="10">
    <source>
        <dbReference type="ARBA" id="ARBA00022598"/>
    </source>
</evidence>
<evidence type="ECO:0000256" key="8">
    <source>
        <dbReference type="ARBA" id="ARBA00022553"/>
    </source>
</evidence>
<dbReference type="GO" id="GO:0005829">
    <property type="term" value="C:cytosol"/>
    <property type="evidence" value="ECO:0007669"/>
    <property type="project" value="UniProtKB-SubCell"/>
</dbReference>
<dbReference type="UniPathway" id="UPA00068">
    <property type="reaction ID" value="UER00113"/>
</dbReference>
<dbReference type="EMBL" id="VWZO01005717">
    <property type="protein sequence ID" value="NXH12550.1"/>
    <property type="molecule type" value="Genomic_DNA"/>
</dbReference>
<dbReference type="AlphaFoldDB" id="A0A7K9HHR7"/>